<dbReference type="EMBL" id="CAMPGE010002523">
    <property type="protein sequence ID" value="CAI2361330.1"/>
    <property type="molecule type" value="Genomic_DNA"/>
</dbReference>
<accession>A0AAD1U3A2</accession>
<feature type="region of interest" description="Disordered" evidence="1">
    <location>
        <begin position="337"/>
        <end position="370"/>
    </location>
</feature>
<evidence type="ECO:0000256" key="1">
    <source>
        <dbReference type="SAM" id="MobiDB-lite"/>
    </source>
</evidence>
<protein>
    <submittedName>
        <fullName evidence="2">Uncharacterized protein</fullName>
    </submittedName>
</protein>
<evidence type="ECO:0000313" key="2">
    <source>
        <dbReference type="EMBL" id="CAI2361330.1"/>
    </source>
</evidence>
<reference evidence="2" key="1">
    <citation type="submission" date="2023-07" db="EMBL/GenBank/DDBJ databases">
        <authorList>
            <consortium name="AG Swart"/>
            <person name="Singh M."/>
            <person name="Singh A."/>
            <person name="Seah K."/>
            <person name="Emmerich C."/>
        </authorList>
    </citation>
    <scope>NUCLEOTIDE SEQUENCE</scope>
    <source>
        <strain evidence="2">DP1</strain>
    </source>
</reference>
<gene>
    <name evidence="2" type="ORF">ECRASSUSDP1_LOCUS2641</name>
</gene>
<feature type="region of interest" description="Disordered" evidence="1">
    <location>
        <begin position="125"/>
        <end position="144"/>
    </location>
</feature>
<sequence>MKMKNEKSKILQNACLNTDGFKDFKQLRSYVKDRPPSTTKSPKVTTQKSYVIPIREYIDFQEGCPKKKLSNISLNNISESFSKNPTSLKNVSAVNYKKMKNLVGINKRALICKKGARNLSLTKAYHESDSASSSKNGGKRVRNLRRRSFCRKSGGDNEHKNSFVVKNSFSKNTGRCEVFDSSRVVLLSSVPSTQKTKVIISSNKDTPKIENKENLSEESPHQRKFISLNITTGGVEVGVKTENCSKRTNPSTPEDSLQSFREYRKASTTQDNYVPVDKILHNLVCDSKSSRKIHYPIPKSMAGHFNASNITQIPPIIPHPNQSTNCKPNLHPLPTILPQNPGYPSSSTHKPKPQTSPNPHRALHRAPHRAHHGTISKTLLSLKPHRFAHPPTLPFQARIPSNPVRTKCRKEYYCSPENSAYGEEMNSLCSRKLNLGQRPKVGSGGVGDQRGGKDSISNHCGCNLA</sequence>
<organism evidence="2 3">
    <name type="scientific">Euplotes crassus</name>
    <dbReference type="NCBI Taxonomy" id="5936"/>
    <lineage>
        <taxon>Eukaryota</taxon>
        <taxon>Sar</taxon>
        <taxon>Alveolata</taxon>
        <taxon>Ciliophora</taxon>
        <taxon>Intramacronucleata</taxon>
        <taxon>Spirotrichea</taxon>
        <taxon>Hypotrichia</taxon>
        <taxon>Euplotida</taxon>
        <taxon>Euplotidae</taxon>
        <taxon>Moneuplotes</taxon>
    </lineage>
</organism>
<feature type="compositionally biased region" description="Basic residues" evidence="1">
    <location>
        <begin position="361"/>
        <end position="370"/>
    </location>
</feature>
<dbReference type="AlphaFoldDB" id="A0AAD1U3A2"/>
<dbReference type="Proteomes" id="UP001295684">
    <property type="component" value="Unassembled WGS sequence"/>
</dbReference>
<evidence type="ECO:0000313" key="3">
    <source>
        <dbReference type="Proteomes" id="UP001295684"/>
    </source>
</evidence>
<name>A0AAD1U3A2_EUPCR</name>
<proteinExistence type="predicted"/>
<keyword evidence="3" id="KW-1185">Reference proteome</keyword>
<comment type="caution">
    <text evidence="2">The sequence shown here is derived from an EMBL/GenBank/DDBJ whole genome shotgun (WGS) entry which is preliminary data.</text>
</comment>